<comment type="cofactor">
    <cofactor evidence="1">
        <name>Mg(2+)</name>
        <dbReference type="ChEBI" id="CHEBI:18420"/>
    </cofactor>
</comment>
<feature type="domain" description="Nudix hydrolase" evidence="4">
    <location>
        <begin position="22"/>
        <end position="148"/>
    </location>
</feature>
<evidence type="ECO:0000256" key="2">
    <source>
        <dbReference type="ARBA" id="ARBA00022801"/>
    </source>
</evidence>
<dbReference type="PROSITE" id="PS51462">
    <property type="entry name" value="NUDIX"/>
    <property type="match status" value="1"/>
</dbReference>
<dbReference type="InterPro" id="IPR020084">
    <property type="entry name" value="NUDIX_hydrolase_CS"/>
</dbReference>
<dbReference type="InterPro" id="IPR015797">
    <property type="entry name" value="NUDIX_hydrolase-like_dom_sf"/>
</dbReference>
<protein>
    <submittedName>
        <fullName evidence="5">ADP-ribose pyrophosphatase YjhB, NUDIX family</fullName>
    </submittedName>
</protein>
<keyword evidence="2 3" id="KW-0378">Hydrolase</keyword>
<evidence type="ECO:0000313" key="6">
    <source>
        <dbReference type="Proteomes" id="UP000199598"/>
    </source>
</evidence>
<comment type="similarity">
    <text evidence="3">Belongs to the Nudix hydrolase family.</text>
</comment>
<organism evidence="5 6">
    <name type="scientific">Pseudovibrio ascidiaceicola</name>
    <dbReference type="NCBI Taxonomy" id="285279"/>
    <lineage>
        <taxon>Bacteria</taxon>
        <taxon>Pseudomonadati</taxon>
        <taxon>Pseudomonadota</taxon>
        <taxon>Alphaproteobacteria</taxon>
        <taxon>Hyphomicrobiales</taxon>
        <taxon>Stappiaceae</taxon>
        <taxon>Pseudovibrio</taxon>
    </lineage>
</organism>
<dbReference type="PANTHER" id="PTHR43046">
    <property type="entry name" value="GDP-MANNOSE MANNOSYL HYDROLASE"/>
    <property type="match status" value="1"/>
</dbReference>
<dbReference type="EMBL" id="FOSK01000003">
    <property type="protein sequence ID" value="SFK25202.1"/>
    <property type="molecule type" value="Genomic_DNA"/>
</dbReference>
<name>A0A1I3Y0C3_9HYPH</name>
<sequence>MASFKTRIINILVQSVALLSRGMTMGARVAAFDAENRVLLVRHQYLPGWYFPGGGVDSGETMAEAARRELAEETGYGCGPDVALLSMHLNRGGTGRDHVGFFKVSLTEQDPNWKRPALEISDLQLFALDALPDDVSPATLRRLQEIAGEAEPDPYW</sequence>
<comment type="caution">
    <text evidence="5">The sequence shown here is derived from an EMBL/GenBank/DDBJ whole genome shotgun (WGS) entry which is preliminary data.</text>
</comment>
<evidence type="ECO:0000256" key="3">
    <source>
        <dbReference type="RuleBase" id="RU003476"/>
    </source>
</evidence>
<evidence type="ECO:0000256" key="1">
    <source>
        <dbReference type="ARBA" id="ARBA00001946"/>
    </source>
</evidence>
<reference evidence="5 6" key="1">
    <citation type="submission" date="2016-10" db="EMBL/GenBank/DDBJ databases">
        <authorList>
            <person name="Varghese N."/>
            <person name="Submissions S."/>
        </authorList>
    </citation>
    <scope>NUCLEOTIDE SEQUENCE [LARGE SCALE GENOMIC DNA]</scope>
    <source>
        <strain evidence="5 6">DSM 16392</strain>
    </source>
</reference>
<proteinExistence type="inferred from homology"/>
<dbReference type="Gene3D" id="3.90.79.10">
    <property type="entry name" value="Nucleoside Triphosphate Pyrophosphohydrolase"/>
    <property type="match status" value="1"/>
</dbReference>
<dbReference type="Pfam" id="PF00293">
    <property type="entry name" value="NUDIX"/>
    <property type="match status" value="1"/>
</dbReference>
<dbReference type="InterPro" id="IPR020476">
    <property type="entry name" value="Nudix_hydrolase"/>
</dbReference>
<dbReference type="CDD" id="cd04680">
    <property type="entry name" value="NUDIX_Hydrolase"/>
    <property type="match status" value="1"/>
</dbReference>
<gene>
    <name evidence="5" type="ORF">SAMN04488518_103262</name>
</gene>
<dbReference type="PROSITE" id="PS00893">
    <property type="entry name" value="NUDIX_BOX"/>
    <property type="match status" value="1"/>
</dbReference>
<evidence type="ECO:0000259" key="4">
    <source>
        <dbReference type="PROSITE" id="PS51462"/>
    </source>
</evidence>
<dbReference type="PANTHER" id="PTHR43046:SF14">
    <property type="entry name" value="MUTT_NUDIX FAMILY PROTEIN"/>
    <property type="match status" value="1"/>
</dbReference>
<dbReference type="PRINTS" id="PR00502">
    <property type="entry name" value="NUDIXFAMILY"/>
</dbReference>
<dbReference type="InterPro" id="IPR000086">
    <property type="entry name" value="NUDIX_hydrolase_dom"/>
</dbReference>
<dbReference type="SUPFAM" id="SSF55811">
    <property type="entry name" value="Nudix"/>
    <property type="match status" value="1"/>
</dbReference>
<evidence type="ECO:0000313" key="5">
    <source>
        <dbReference type="EMBL" id="SFK25202.1"/>
    </source>
</evidence>
<dbReference type="Proteomes" id="UP000199598">
    <property type="component" value="Unassembled WGS sequence"/>
</dbReference>
<accession>A0A1I3Y0C3</accession>
<keyword evidence="6" id="KW-1185">Reference proteome</keyword>